<feature type="transmembrane region" description="Helical" evidence="1">
    <location>
        <begin position="36"/>
        <end position="57"/>
    </location>
</feature>
<evidence type="ECO:0000313" key="2">
    <source>
        <dbReference type="EMBL" id="PWG78324.1"/>
    </source>
</evidence>
<dbReference type="AlphaFoldDB" id="A0A2U2PAJ7"/>
<organism evidence="2 3">
    <name type="scientific">Pararcticibacter amylolyticus</name>
    <dbReference type="NCBI Taxonomy" id="2173175"/>
    <lineage>
        <taxon>Bacteria</taxon>
        <taxon>Pseudomonadati</taxon>
        <taxon>Bacteroidota</taxon>
        <taxon>Sphingobacteriia</taxon>
        <taxon>Sphingobacteriales</taxon>
        <taxon>Sphingobacteriaceae</taxon>
        <taxon>Pararcticibacter</taxon>
    </lineage>
</organism>
<gene>
    <name evidence="2" type="ORF">DDR33_22895</name>
</gene>
<keyword evidence="1" id="KW-1133">Transmembrane helix</keyword>
<comment type="caution">
    <text evidence="2">The sequence shown here is derived from an EMBL/GenBank/DDBJ whole genome shotgun (WGS) entry which is preliminary data.</text>
</comment>
<dbReference type="EMBL" id="QEAS01000027">
    <property type="protein sequence ID" value="PWG78324.1"/>
    <property type="molecule type" value="Genomic_DNA"/>
</dbReference>
<keyword evidence="1" id="KW-0812">Transmembrane</keyword>
<keyword evidence="3" id="KW-1185">Reference proteome</keyword>
<keyword evidence="1" id="KW-0472">Membrane</keyword>
<protein>
    <submittedName>
        <fullName evidence="2">Uncharacterized protein</fullName>
    </submittedName>
</protein>
<evidence type="ECO:0000256" key="1">
    <source>
        <dbReference type="SAM" id="Phobius"/>
    </source>
</evidence>
<evidence type="ECO:0000313" key="3">
    <source>
        <dbReference type="Proteomes" id="UP000245647"/>
    </source>
</evidence>
<reference evidence="2 3" key="1">
    <citation type="submission" date="2018-04" db="EMBL/GenBank/DDBJ databases">
        <title>Pedobacter chongqingensis sp. nov., isolated from a rottenly hemp rope.</title>
        <authorList>
            <person name="Cai Y."/>
        </authorList>
    </citation>
    <scope>NUCLEOTIDE SEQUENCE [LARGE SCALE GENOMIC DNA]</scope>
    <source>
        <strain evidence="2 3">FJ4-8</strain>
    </source>
</reference>
<proteinExistence type="predicted"/>
<dbReference type="Proteomes" id="UP000245647">
    <property type="component" value="Unassembled WGS sequence"/>
</dbReference>
<name>A0A2U2PAJ7_9SPHI</name>
<sequence length="64" mass="7712">MVGYQSAILLRSFLLKMLEKKERSSAMKFFFMPTSVYFYLPGFAKENRIIMFVFLFVRRERMAV</sequence>
<accession>A0A2U2PAJ7</accession>